<gene>
    <name evidence="1" type="ORF">DHETER_LOCUS16120</name>
</gene>
<feature type="non-terminal residue" evidence="1">
    <location>
        <position position="78"/>
    </location>
</feature>
<accession>A0ACA9R3Y3</accession>
<evidence type="ECO:0000313" key="1">
    <source>
        <dbReference type="EMBL" id="CAG8775981.1"/>
    </source>
</evidence>
<organism evidence="1 2">
    <name type="scientific">Dentiscutata heterogama</name>
    <dbReference type="NCBI Taxonomy" id="1316150"/>
    <lineage>
        <taxon>Eukaryota</taxon>
        <taxon>Fungi</taxon>
        <taxon>Fungi incertae sedis</taxon>
        <taxon>Mucoromycota</taxon>
        <taxon>Glomeromycotina</taxon>
        <taxon>Glomeromycetes</taxon>
        <taxon>Diversisporales</taxon>
        <taxon>Gigasporaceae</taxon>
        <taxon>Dentiscutata</taxon>
    </lineage>
</organism>
<dbReference type="EMBL" id="CAJVPU010059812">
    <property type="protein sequence ID" value="CAG8775981.1"/>
    <property type="molecule type" value="Genomic_DNA"/>
</dbReference>
<dbReference type="Proteomes" id="UP000789702">
    <property type="component" value="Unassembled WGS sequence"/>
</dbReference>
<comment type="caution">
    <text evidence="1">The sequence shown here is derived from an EMBL/GenBank/DDBJ whole genome shotgun (WGS) entry which is preliminary data.</text>
</comment>
<protein>
    <submittedName>
        <fullName evidence="1">16614_t:CDS:1</fullName>
    </submittedName>
</protein>
<reference evidence="1" key="1">
    <citation type="submission" date="2021-06" db="EMBL/GenBank/DDBJ databases">
        <authorList>
            <person name="Kallberg Y."/>
            <person name="Tangrot J."/>
            <person name="Rosling A."/>
        </authorList>
    </citation>
    <scope>NUCLEOTIDE SEQUENCE</scope>
    <source>
        <strain evidence="1">IL203A</strain>
    </source>
</reference>
<feature type="non-terminal residue" evidence="1">
    <location>
        <position position="1"/>
    </location>
</feature>
<evidence type="ECO:0000313" key="2">
    <source>
        <dbReference type="Proteomes" id="UP000789702"/>
    </source>
</evidence>
<sequence length="78" mass="8821">NNEEIIKASIKLIWMATNRKVVNITFDDPILSAKVVLDNNTSKIIILDEPKAVLLNKNNYRKIRNELAGKSSIAIDEE</sequence>
<proteinExistence type="predicted"/>
<name>A0ACA9R3Y3_9GLOM</name>
<keyword evidence="2" id="KW-1185">Reference proteome</keyword>